<evidence type="ECO:0000313" key="2">
    <source>
        <dbReference type="EMBL" id="CAA9412209.1"/>
    </source>
</evidence>
<evidence type="ECO:0000256" key="1">
    <source>
        <dbReference type="SAM" id="MobiDB-lite"/>
    </source>
</evidence>
<organism evidence="2">
    <name type="scientific">uncultured Microcoleus sp</name>
    <dbReference type="NCBI Taxonomy" id="259945"/>
    <lineage>
        <taxon>Bacteria</taxon>
        <taxon>Bacillati</taxon>
        <taxon>Cyanobacteriota</taxon>
        <taxon>Cyanophyceae</taxon>
        <taxon>Oscillatoriophycideae</taxon>
        <taxon>Oscillatoriales</taxon>
        <taxon>Microcoleaceae</taxon>
        <taxon>Microcoleus</taxon>
        <taxon>environmental samples</taxon>
    </lineage>
</organism>
<reference evidence="2" key="1">
    <citation type="submission" date="2020-02" db="EMBL/GenBank/DDBJ databases">
        <authorList>
            <person name="Meier V. D."/>
        </authorList>
    </citation>
    <scope>NUCLEOTIDE SEQUENCE</scope>
    <source>
        <strain evidence="2">AVDCRST_MAG84</strain>
    </source>
</reference>
<dbReference type="EMBL" id="CADCTZ010001690">
    <property type="protein sequence ID" value="CAA9412209.1"/>
    <property type="molecule type" value="Genomic_DNA"/>
</dbReference>
<feature type="region of interest" description="Disordered" evidence="1">
    <location>
        <begin position="1"/>
        <end position="30"/>
    </location>
</feature>
<proteinExistence type="predicted"/>
<sequence>MGSVHHKFDRHEYPMKHARDRTNSLSESKTTSETLCDGSICRGRPIATNTQTLKLAGIEKPGFSAIREKFQLCLVEDSMNRSIFGILETSTQLS</sequence>
<accession>A0A6J4PFG2</accession>
<protein>
    <submittedName>
        <fullName evidence="2">Uncharacterized protein</fullName>
    </submittedName>
</protein>
<dbReference type="AlphaFoldDB" id="A0A6J4PFG2"/>
<feature type="compositionally biased region" description="Basic and acidic residues" evidence="1">
    <location>
        <begin position="9"/>
        <end position="22"/>
    </location>
</feature>
<name>A0A6J4PFG2_9CYAN</name>
<gene>
    <name evidence="2" type="ORF">AVDCRST_MAG84-6665</name>
</gene>